<dbReference type="InterPro" id="IPR050194">
    <property type="entry name" value="Glycosyltransferase_grp1"/>
</dbReference>
<evidence type="ECO:0000313" key="2">
    <source>
        <dbReference type="Proteomes" id="UP000176650"/>
    </source>
</evidence>
<accession>A0A1F5BVK7</accession>
<dbReference type="Pfam" id="PF13692">
    <property type="entry name" value="Glyco_trans_1_4"/>
    <property type="match status" value="1"/>
</dbReference>
<gene>
    <name evidence="1" type="ORF">A2988_04040</name>
</gene>
<name>A0A1F5BVK7_9BACT</name>
<dbReference type="STRING" id="1797298.A2988_04040"/>
<dbReference type="CDD" id="cd03801">
    <property type="entry name" value="GT4_PimA-like"/>
    <property type="match status" value="1"/>
</dbReference>
<proteinExistence type="predicted"/>
<organism evidence="1 2">
    <name type="scientific">Candidatus Azambacteria bacterium RIFCSPLOWO2_01_FULL_46_25</name>
    <dbReference type="NCBI Taxonomy" id="1797298"/>
    <lineage>
        <taxon>Bacteria</taxon>
        <taxon>Candidatus Azamiibacteriota</taxon>
    </lineage>
</organism>
<reference evidence="1 2" key="1">
    <citation type="journal article" date="2016" name="Nat. Commun.">
        <title>Thousands of microbial genomes shed light on interconnected biogeochemical processes in an aquifer system.</title>
        <authorList>
            <person name="Anantharaman K."/>
            <person name="Brown C.T."/>
            <person name="Hug L.A."/>
            <person name="Sharon I."/>
            <person name="Castelle C.J."/>
            <person name="Probst A.J."/>
            <person name="Thomas B.C."/>
            <person name="Singh A."/>
            <person name="Wilkins M.J."/>
            <person name="Karaoz U."/>
            <person name="Brodie E.L."/>
            <person name="Williams K.H."/>
            <person name="Hubbard S.S."/>
            <person name="Banfield J.F."/>
        </authorList>
    </citation>
    <scope>NUCLEOTIDE SEQUENCE [LARGE SCALE GENOMIC DNA]</scope>
</reference>
<dbReference type="PANTHER" id="PTHR45947:SF3">
    <property type="entry name" value="SULFOQUINOVOSYL TRANSFERASE SQD2"/>
    <property type="match status" value="1"/>
</dbReference>
<evidence type="ECO:0008006" key="3">
    <source>
        <dbReference type="Google" id="ProtNLM"/>
    </source>
</evidence>
<dbReference type="Gene3D" id="3.40.50.2000">
    <property type="entry name" value="Glycogen Phosphorylase B"/>
    <property type="match status" value="1"/>
</dbReference>
<comment type="caution">
    <text evidence="1">The sequence shown here is derived from an EMBL/GenBank/DDBJ whole genome shotgun (WGS) entry which is preliminary data.</text>
</comment>
<sequence length="344" mass="38888">MRLLIITQKVDSRDDVLGFFHVWIVEFAKQYEHVTVICLQKGECDLPKNVTMLSLGKEEKRSRRAYLGLFYRYIWQERQKYDAVFVHMNPVYLALAGPLWRLWGKKVSLWYIHPNIGRYLKAAHLFADVIFTASKNSFPFSSPKVLAVGHGIDAERFKPMPDAVKEKNSILYVGRISPIKHLDLLIGAVRSLREKSIDFTLHLIGGPDARHADYYAAIKKETADLEKEGRVIYHGQIPNREMPRWYNAYEVLVNVTPSGSFDKTVLEAMACGTLVAVSNVNFAPYIPTEFLAKEGDSASLAGVLAAIFSLPGAEKERYAQELRQTVLEHHGLAALVVKIKNALS</sequence>
<evidence type="ECO:0000313" key="1">
    <source>
        <dbReference type="EMBL" id="OGD34644.1"/>
    </source>
</evidence>
<dbReference type="Proteomes" id="UP000176650">
    <property type="component" value="Unassembled WGS sequence"/>
</dbReference>
<dbReference type="EMBL" id="MEYS01000001">
    <property type="protein sequence ID" value="OGD34644.1"/>
    <property type="molecule type" value="Genomic_DNA"/>
</dbReference>
<dbReference type="PANTHER" id="PTHR45947">
    <property type="entry name" value="SULFOQUINOVOSYL TRANSFERASE SQD2"/>
    <property type="match status" value="1"/>
</dbReference>
<dbReference type="AlphaFoldDB" id="A0A1F5BVK7"/>
<dbReference type="GO" id="GO:0016757">
    <property type="term" value="F:glycosyltransferase activity"/>
    <property type="evidence" value="ECO:0007669"/>
    <property type="project" value="TreeGrafter"/>
</dbReference>
<protein>
    <recommendedName>
        <fullName evidence="3">Glycosyl transferase family 1 domain-containing protein</fullName>
    </recommendedName>
</protein>
<dbReference type="SUPFAM" id="SSF53756">
    <property type="entry name" value="UDP-Glycosyltransferase/glycogen phosphorylase"/>
    <property type="match status" value="1"/>
</dbReference>